<dbReference type="InterPro" id="IPR002104">
    <property type="entry name" value="Integrase_catalytic"/>
</dbReference>
<dbReference type="EMBL" id="PUFI01000014">
    <property type="protein sequence ID" value="TDG68040.1"/>
    <property type="molecule type" value="Genomic_DNA"/>
</dbReference>
<dbReference type="InterPro" id="IPR004107">
    <property type="entry name" value="Integrase_SAM-like_N"/>
</dbReference>
<dbReference type="Pfam" id="PF00589">
    <property type="entry name" value="Phage_integrase"/>
    <property type="match status" value="1"/>
</dbReference>
<dbReference type="GO" id="GO:0006310">
    <property type="term" value="P:DNA recombination"/>
    <property type="evidence" value="ECO:0007669"/>
    <property type="project" value="UniProtKB-KW"/>
</dbReference>
<dbReference type="GO" id="GO:0003677">
    <property type="term" value="F:DNA binding"/>
    <property type="evidence" value="ECO:0007669"/>
    <property type="project" value="UniProtKB-KW"/>
</dbReference>
<dbReference type="Proteomes" id="UP000295681">
    <property type="component" value="Unassembled WGS sequence"/>
</dbReference>
<evidence type="ECO:0000256" key="3">
    <source>
        <dbReference type="ARBA" id="ARBA00023125"/>
    </source>
</evidence>
<comment type="caution">
    <text evidence="6">The sequence shown here is derived from an EMBL/GenBank/DDBJ whole genome shotgun (WGS) entry which is preliminary data.</text>
</comment>
<evidence type="ECO:0000313" key="7">
    <source>
        <dbReference type="Proteomes" id="UP000295681"/>
    </source>
</evidence>
<dbReference type="PANTHER" id="PTHR30629">
    <property type="entry name" value="PROPHAGE INTEGRASE"/>
    <property type="match status" value="1"/>
</dbReference>
<evidence type="ECO:0000256" key="4">
    <source>
        <dbReference type="ARBA" id="ARBA00023172"/>
    </source>
</evidence>
<evidence type="ECO:0000259" key="5">
    <source>
        <dbReference type="PROSITE" id="PS51898"/>
    </source>
</evidence>
<dbReference type="PANTHER" id="PTHR30629:SF2">
    <property type="entry name" value="PROPHAGE INTEGRASE INTS-RELATED"/>
    <property type="match status" value="1"/>
</dbReference>
<keyword evidence="3" id="KW-0238">DNA-binding</keyword>
<evidence type="ECO:0000256" key="1">
    <source>
        <dbReference type="ARBA" id="ARBA00008857"/>
    </source>
</evidence>
<dbReference type="STRING" id="907931.GCA_000165675_01004"/>
<evidence type="ECO:0000313" key="6">
    <source>
        <dbReference type="EMBL" id="TDG68040.1"/>
    </source>
</evidence>
<name>A0A4R5N8U5_9LACO</name>
<dbReference type="AlphaFoldDB" id="A0A4R5N8U5"/>
<dbReference type="CDD" id="cd00397">
    <property type="entry name" value="DNA_BRE_C"/>
    <property type="match status" value="1"/>
</dbReference>
<protein>
    <recommendedName>
        <fullName evidence="5">Tyr recombinase domain-containing protein</fullName>
    </recommendedName>
</protein>
<dbReference type="InterPro" id="IPR010998">
    <property type="entry name" value="Integrase_recombinase_N"/>
</dbReference>
<dbReference type="SUPFAM" id="SSF56349">
    <property type="entry name" value="DNA breaking-rejoining enzymes"/>
    <property type="match status" value="1"/>
</dbReference>
<proteinExistence type="inferred from homology"/>
<organism evidence="6 7">
    <name type="scientific">Leuconostoc fallax</name>
    <dbReference type="NCBI Taxonomy" id="1251"/>
    <lineage>
        <taxon>Bacteria</taxon>
        <taxon>Bacillati</taxon>
        <taxon>Bacillota</taxon>
        <taxon>Bacilli</taxon>
        <taxon>Lactobacillales</taxon>
        <taxon>Lactobacillaceae</taxon>
        <taxon>Leuconostoc</taxon>
    </lineage>
</organism>
<gene>
    <name evidence="6" type="ORF">C5L23_000346</name>
</gene>
<keyword evidence="7" id="KW-1185">Reference proteome</keyword>
<keyword evidence="2" id="KW-0229">DNA integration</keyword>
<sequence>MPLNCPLSKHLAIDKSGLERTIILKYTYKKERRDPQIQSYMTDKGKRWRIRFTITIRGKRHQVERQGITSFDMARSMKQSIISDLESETGYTTLTVEEYFEQYCEEKLNNGSWRYSTYARSKSMFKKRFYPDWGDTLMIDVRRGDYQRWITKLIKDKNYAHNTASTFSHIVSSVFADALVNDDIPKNPIQKIKISGTKPRDTSMTRSEFEKVFNYIKLSPSLSTQERAMAMLATLGLRHEEIDGIKLKYVKDNMIGVFEVLNLHGEVTEPKTHSSKRWVPMTPLVEEYVNQAIKETKKVYAKKGRIMSPDDFIFVSHWGNHVRYTQLTQVFQRISQDTGIHVWPHKLRHAFSTIAFGIEGINPRDIANILGHSKLDMSMFYNNGTDEGKQNVITKIGNMF</sequence>
<dbReference type="Pfam" id="PF14659">
    <property type="entry name" value="Phage_int_SAM_3"/>
    <property type="match status" value="1"/>
</dbReference>
<accession>A0A4R5N8U5</accession>
<dbReference type="InterPro" id="IPR050808">
    <property type="entry name" value="Phage_Integrase"/>
</dbReference>
<dbReference type="InterPro" id="IPR011010">
    <property type="entry name" value="DNA_brk_join_enz"/>
</dbReference>
<dbReference type="InterPro" id="IPR013762">
    <property type="entry name" value="Integrase-like_cat_sf"/>
</dbReference>
<dbReference type="PROSITE" id="PS51898">
    <property type="entry name" value="TYR_RECOMBINASE"/>
    <property type="match status" value="1"/>
</dbReference>
<reference evidence="6 7" key="1">
    <citation type="journal article" date="2019" name="Appl. Microbiol. Biotechnol.">
        <title>Uncovering carbohydrate metabolism through a genotype-phenotype association study of 56 lactic acid bacteria genomes.</title>
        <authorList>
            <person name="Buron-Moles G."/>
            <person name="Chailyan A."/>
            <person name="Dolejs I."/>
            <person name="Forster J."/>
            <person name="Miks M.H."/>
        </authorList>
    </citation>
    <scope>NUCLEOTIDE SEQUENCE [LARGE SCALE GENOMIC DNA]</scope>
    <source>
        <strain evidence="6 7">ATCC 700006</strain>
    </source>
</reference>
<dbReference type="GO" id="GO:0015074">
    <property type="term" value="P:DNA integration"/>
    <property type="evidence" value="ECO:0007669"/>
    <property type="project" value="UniProtKB-KW"/>
</dbReference>
<dbReference type="Gene3D" id="1.10.443.10">
    <property type="entry name" value="Intergrase catalytic core"/>
    <property type="match status" value="1"/>
</dbReference>
<feature type="domain" description="Tyr recombinase" evidence="5">
    <location>
        <begin position="199"/>
        <end position="394"/>
    </location>
</feature>
<dbReference type="Gene3D" id="1.10.150.130">
    <property type="match status" value="1"/>
</dbReference>
<evidence type="ECO:0000256" key="2">
    <source>
        <dbReference type="ARBA" id="ARBA00022908"/>
    </source>
</evidence>
<keyword evidence="4" id="KW-0233">DNA recombination</keyword>
<comment type="similarity">
    <text evidence="1">Belongs to the 'phage' integrase family.</text>
</comment>